<feature type="transmembrane region" description="Helical" evidence="6">
    <location>
        <begin position="159"/>
        <end position="182"/>
    </location>
</feature>
<dbReference type="PATRIC" id="fig|926566.3.peg.1751"/>
<feature type="transmembrane region" description="Helical" evidence="6">
    <location>
        <begin position="378"/>
        <end position="397"/>
    </location>
</feature>
<dbReference type="InterPro" id="IPR020846">
    <property type="entry name" value="MFS_dom"/>
</dbReference>
<gene>
    <name evidence="8" type="ordered locus">Terro_1777</name>
</gene>
<feature type="domain" description="Major facilitator superfamily (MFS) profile" evidence="7">
    <location>
        <begin position="92"/>
        <end position="493"/>
    </location>
</feature>
<feature type="transmembrane region" description="Helical" evidence="6">
    <location>
        <begin position="89"/>
        <end position="105"/>
    </location>
</feature>
<dbReference type="Proteomes" id="UP000006056">
    <property type="component" value="Chromosome"/>
</dbReference>
<evidence type="ECO:0000256" key="3">
    <source>
        <dbReference type="ARBA" id="ARBA00022692"/>
    </source>
</evidence>
<evidence type="ECO:0000256" key="5">
    <source>
        <dbReference type="ARBA" id="ARBA00023136"/>
    </source>
</evidence>
<dbReference type="Gene3D" id="1.20.1250.20">
    <property type="entry name" value="MFS general substrate transporter like domains"/>
    <property type="match status" value="2"/>
</dbReference>
<protein>
    <submittedName>
        <fullName evidence="8">Sugar phosphate permease</fullName>
    </submittedName>
</protein>
<evidence type="ECO:0000256" key="1">
    <source>
        <dbReference type="ARBA" id="ARBA00004141"/>
    </source>
</evidence>
<evidence type="ECO:0000313" key="9">
    <source>
        <dbReference type="Proteomes" id="UP000006056"/>
    </source>
</evidence>
<organism evidence="8 9">
    <name type="scientific">Terriglobus roseus (strain DSM 18391 / NRRL B-41598 / KBS 63)</name>
    <dbReference type="NCBI Taxonomy" id="926566"/>
    <lineage>
        <taxon>Bacteria</taxon>
        <taxon>Pseudomonadati</taxon>
        <taxon>Acidobacteriota</taxon>
        <taxon>Terriglobia</taxon>
        <taxon>Terriglobales</taxon>
        <taxon>Acidobacteriaceae</taxon>
        <taxon>Terriglobus</taxon>
    </lineage>
</organism>
<feature type="transmembrane region" description="Helical" evidence="6">
    <location>
        <begin position="131"/>
        <end position="152"/>
    </location>
</feature>
<dbReference type="InterPro" id="IPR036259">
    <property type="entry name" value="MFS_trans_sf"/>
</dbReference>
<feature type="transmembrane region" description="Helical" evidence="6">
    <location>
        <begin position="469"/>
        <end position="488"/>
    </location>
</feature>
<dbReference type="GO" id="GO:0022857">
    <property type="term" value="F:transmembrane transporter activity"/>
    <property type="evidence" value="ECO:0007669"/>
    <property type="project" value="InterPro"/>
</dbReference>
<dbReference type="GO" id="GO:0005886">
    <property type="term" value="C:plasma membrane"/>
    <property type="evidence" value="ECO:0007669"/>
    <property type="project" value="TreeGrafter"/>
</dbReference>
<feature type="transmembrane region" description="Helical" evidence="6">
    <location>
        <begin position="403"/>
        <end position="426"/>
    </location>
</feature>
<keyword evidence="9" id="KW-1185">Reference proteome</keyword>
<dbReference type="PANTHER" id="PTHR43791">
    <property type="entry name" value="PERMEASE-RELATED"/>
    <property type="match status" value="1"/>
</dbReference>
<evidence type="ECO:0000256" key="2">
    <source>
        <dbReference type="ARBA" id="ARBA00022448"/>
    </source>
</evidence>
<evidence type="ECO:0000313" key="8">
    <source>
        <dbReference type="EMBL" id="AFL88073.1"/>
    </source>
</evidence>
<dbReference type="InterPro" id="IPR000849">
    <property type="entry name" value="Sugar_P_transporter"/>
</dbReference>
<dbReference type="PANTHER" id="PTHR43791:SF100">
    <property type="entry name" value="SUGAR TRANSPORTER"/>
    <property type="match status" value="1"/>
</dbReference>
<keyword evidence="2" id="KW-0813">Transport</keyword>
<evidence type="ECO:0000259" key="7">
    <source>
        <dbReference type="PROSITE" id="PS50850"/>
    </source>
</evidence>
<name>I3ZFQ5_TERRK</name>
<sequence length="501" mass="54748">MQIRYDLQSDPPATLFNGVGLPAAPFRTDDFPRKNSHCPSWDDTLRRESYDNGSVSRRSYVKETSSLLVKETYTADTPLKQHADLRRRFLFMLPAVFITYSLAYLDRANFGLGAAAGLAETLHITGKQTSLISASFFLGYFLFQIPGAAFARKHGAAKLVFTALFSWGVLASLTGVIHSFWLLALDRFLIGVAESIIFPVILLLLTRWFTKGERSRANTFLILGNPVTVLWMSALTGKLIDSLGWQMTFIVEGIPSIVWAFVWILFIKDYPSQTGWLKRESVATLDAVLLAEQAQVAEVKAVRQALLRPDIILLAVQYFCWSLGVYGFVLWLPTIVRQGSGQGMGNTGLLTAIPYAVAAALMLVASSISDRTMKRASVVWPFLMMGGLAMLGSYFASGKSFTVAFLCLIVAGACMYAPYGPYFAIIPDRVPKNVTGEVMAMINSAGALGGFVGSYLVGWLQSATGGPKAGFLLMSVAVILSSLLILLLPKQAELSVQPVRI</sequence>
<dbReference type="CDD" id="cd17319">
    <property type="entry name" value="MFS_ExuT_GudP_like"/>
    <property type="match status" value="1"/>
</dbReference>
<feature type="transmembrane region" description="Helical" evidence="6">
    <location>
        <begin position="188"/>
        <end position="205"/>
    </location>
</feature>
<feature type="transmembrane region" description="Helical" evidence="6">
    <location>
        <begin position="217"/>
        <end position="237"/>
    </location>
</feature>
<keyword evidence="4 6" id="KW-1133">Transmembrane helix</keyword>
<comment type="subcellular location">
    <subcellularLocation>
        <location evidence="1">Membrane</location>
        <topology evidence="1">Multi-pass membrane protein</topology>
    </subcellularLocation>
</comment>
<dbReference type="SUPFAM" id="SSF103473">
    <property type="entry name" value="MFS general substrate transporter"/>
    <property type="match status" value="1"/>
</dbReference>
<feature type="transmembrane region" description="Helical" evidence="6">
    <location>
        <begin position="344"/>
        <end position="366"/>
    </location>
</feature>
<proteinExistence type="predicted"/>
<dbReference type="HOGENOM" id="CLU_001265_5_1_0"/>
<dbReference type="eggNOG" id="COG2271">
    <property type="taxonomic scope" value="Bacteria"/>
</dbReference>
<dbReference type="KEGG" id="trs:Terro_1777"/>
<dbReference type="EMBL" id="CP003379">
    <property type="protein sequence ID" value="AFL88073.1"/>
    <property type="molecule type" value="Genomic_DNA"/>
</dbReference>
<evidence type="ECO:0000256" key="6">
    <source>
        <dbReference type="SAM" id="Phobius"/>
    </source>
</evidence>
<dbReference type="STRING" id="926566.Terro_1777"/>
<feature type="transmembrane region" description="Helical" evidence="6">
    <location>
        <begin position="243"/>
        <end position="266"/>
    </location>
</feature>
<keyword evidence="3 6" id="KW-0812">Transmembrane</keyword>
<feature type="transmembrane region" description="Helical" evidence="6">
    <location>
        <begin position="438"/>
        <end position="457"/>
    </location>
</feature>
<dbReference type="PIRSF" id="PIRSF002808">
    <property type="entry name" value="Hexose_phosphate_transp"/>
    <property type="match status" value="1"/>
</dbReference>
<dbReference type="AlphaFoldDB" id="I3ZFQ5"/>
<feature type="transmembrane region" description="Helical" evidence="6">
    <location>
        <begin position="311"/>
        <end position="332"/>
    </location>
</feature>
<dbReference type="InterPro" id="IPR011701">
    <property type="entry name" value="MFS"/>
</dbReference>
<keyword evidence="5 6" id="KW-0472">Membrane</keyword>
<evidence type="ECO:0000256" key="4">
    <source>
        <dbReference type="ARBA" id="ARBA00022989"/>
    </source>
</evidence>
<dbReference type="PROSITE" id="PS50850">
    <property type="entry name" value="MFS"/>
    <property type="match status" value="1"/>
</dbReference>
<reference evidence="8 9" key="1">
    <citation type="submission" date="2012-06" db="EMBL/GenBank/DDBJ databases">
        <title>Complete genome of Terriglobus roseus DSM 18391.</title>
        <authorList>
            <consortium name="US DOE Joint Genome Institute (JGI-PGF)"/>
            <person name="Lucas S."/>
            <person name="Copeland A."/>
            <person name="Lapidus A."/>
            <person name="Glavina del Rio T."/>
            <person name="Dalin E."/>
            <person name="Tice H."/>
            <person name="Bruce D."/>
            <person name="Goodwin L."/>
            <person name="Pitluck S."/>
            <person name="Peters L."/>
            <person name="Mikhailova N."/>
            <person name="Munk A.C.C."/>
            <person name="Kyrpides N."/>
            <person name="Mavromatis K."/>
            <person name="Ivanova N."/>
            <person name="Brettin T."/>
            <person name="Detter J.C."/>
            <person name="Han C."/>
            <person name="Larimer F."/>
            <person name="Land M."/>
            <person name="Hauser L."/>
            <person name="Markowitz V."/>
            <person name="Cheng J.-F."/>
            <person name="Hugenholtz P."/>
            <person name="Woyke T."/>
            <person name="Wu D."/>
            <person name="Brambilla E."/>
            <person name="Klenk H.-P."/>
            <person name="Eisen J.A."/>
        </authorList>
    </citation>
    <scope>NUCLEOTIDE SEQUENCE [LARGE SCALE GENOMIC DNA]</scope>
    <source>
        <strain evidence="9">DSM 18391 / NRRL B-41598 / KBS 63</strain>
    </source>
</reference>
<dbReference type="Pfam" id="PF07690">
    <property type="entry name" value="MFS_1"/>
    <property type="match status" value="1"/>
</dbReference>
<accession>I3ZFQ5</accession>